<evidence type="ECO:0000256" key="1">
    <source>
        <dbReference type="ARBA" id="ARBA00009437"/>
    </source>
</evidence>
<dbReference type="InterPro" id="IPR047788">
    <property type="entry name" value="LysR-like_Sec_metab"/>
</dbReference>
<dbReference type="PRINTS" id="PR00039">
    <property type="entry name" value="HTHLYSR"/>
</dbReference>
<evidence type="ECO:0000313" key="6">
    <source>
        <dbReference type="EMBL" id="MBB6453679.1"/>
    </source>
</evidence>
<keyword evidence="7" id="KW-1185">Reference proteome</keyword>
<organism evidence="6 7">
    <name type="scientific">Salirhabdus euzebyi</name>
    <dbReference type="NCBI Taxonomy" id="394506"/>
    <lineage>
        <taxon>Bacteria</taxon>
        <taxon>Bacillati</taxon>
        <taxon>Bacillota</taxon>
        <taxon>Bacilli</taxon>
        <taxon>Bacillales</taxon>
        <taxon>Bacillaceae</taxon>
        <taxon>Salirhabdus</taxon>
    </lineage>
</organism>
<dbReference type="SUPFAM" id="SSF53850">
    <property type="entry name" value="Periplasmic binding protein-like II"/>
    <property type="match status" value="1"/>
</dbReference>
<keyword evidence="3 6" id="KW-0238">DNA-binding</keyword>
<dbReference type="PROSITE" id="PS50931">
    <property type="entry name" value="HTH_LYSR"/>
    <property type="match status" value="1"/>
</dbReference>
<dbReference type="InterPro" id="IPR036388">
    <property type="entry name" value="WH-like_DNA-bd_sf"/>
</dbReference>
<dbReference type="NCBIfam" id="NF040786">
    <property type="entry name" value="LysR_Sec_metab"/>
    <property type="match status" value="1"/>
</dbReference>
<keyword evidence="4" id="KW-0804">Transcription</keyword>
<evidence type="ECO:0000256" key="4">
    <source>
        <dbReference type="ARBA" id="ARBA00023163"/>
    </source>
</evidence>
<reference evidence="6 7" key="1">
    <citation type="submission" date="2020-08" db="EMBL/GenBank/DDBJ databases">
        <title>Genomic Encyclopedia of Type Strains, Phase IV (KMG-IV): sequencing the most valuable type-strain genomes for metagenomic binning, comparative biology and taxonomic classification.</title>
        <authorList>
            <person name="Goeker M."/>
        </authorList>
    </citation>
    <scope>NUCLEOTIDE SEQUENCE [LARGE SCALE GENOMIC DNA]</scope>
    <source>
        <strain evidence="6 7">DSM 19612</strain>
    </source>
</reference>
<evidence type="ECO:0000256" key="2">
    <source>
        <dbReference type="ARBA" id="ARBA00023015"/>
    </source>
</evidence>
<dbReference type="InterPro" id="IPR000847">
    <property type="entry name" value="LysR_HTH_N"/>
</dbReference>
<dbReference type="SUPFAM" id="SSF46785">
    <property type="entry name" value="Winged helix' DNA-binding domain"/>
    <property type="match status" value="1"/>
</dbReference>
<dbReference type="RefSeq" id="WP_174495975.1">
    <property type="nucleotide sequence ID" value="NZ_CADDWK010000005.1"/>
</dbReference>
<sequence>MNLEHLKVFYTAATKKNFSETAKILHLSQPSVSLQIRQLEDHLNIKLFERTTKKISLTPAGELLFQNADKILKLVNQAEKEIELLSESVHGELLVGASRTIGEHVLPYVLGQYIKEYPQVNIRLRILNSQNIIEHLKNKEINIGFIESMISYPDFVQKPFLEDELVLIAPQNYSHILISDNNFIAPNDLFSLPIILREQGSGTRQVVEEHLRKNNLDPSKLNVILELENTESIKSAVESGMGVSIISKSAIRKELQLKSLKAISIEGITLNRQFYSVYDQDDLSIQSESFLSFITKYFGDSKNKNDYEKLYKNFVV</sequence>
<dbReference type="InterPro" id="IPR036390">
    <property type="entry name" value="WH_DNA-bd_sf"/>
</dbReference>
<keyword evidence="2" id="KW-0805">Transcription regulation</keyword>
<feature type="domain" description="HTH lysR-type" evidence="5">
    <location>
        <begin position="1"/>
        <end position="58"/>
    </location>
</feature>
<dbReference type="CDD" id="cd08420">
    <property type="entry name" value="PBP2_CysL_like"/>
    <property type="match status" value="1"/>
</dbReference>
<dbReference type="EMBL" id="JACHGH010000005">
    <property type="protein sequence ID" value="MBB6453679.1"/>
    <property type="molecule type" value="Genomic_DNA"/>
</dbReference>
<comment type="caution">
    <text evidence="6">The sequence shown here is derived from an EMBL/GenBank/DDBJ whole genome shotgun (WGS) entry which is preliminary data.</text>
</comment>
<proteinExistence type="inferred from homology"/>
<dbReference type="Gene3D" id="3.40.190.290">
    <property type="match status" value="1"/>
</dbReference>
<dbReference type="GO" id="GO:0003700">
    <property type="term" value="F:DNA-binding transcription factor activity"/>
    <property type="evidence" value="ECO:0007669"/>
    <property type="project" value="InterPro"/>
</dbReference>
<dbReference type="GO" id="GO:0000976">
    <property type="term" value="F:transcription cis-regulatory region binding"/>
    <property type="evidence" value="ECO:0007669"/>
    <property type="project" value="TreeGrafter"/>
</dbReference>
<evidence type="ECO:0000313" key="7">
    <source>
        <dbReference type="Proteomes" id="UP000581688"/>
    </source>
</evidence>
<evidence type="ECO:0000259" key="5">
    <source>
        <dbReference type="PROSITE" id="PS50931"/>
    </source>
</evidence>
<accession>A0A841Q5D3</accession>
<dbReference type="Pfam" id="PF03466">
    <property type="entry name" value="LysR_substrate"/>
    <property type="match status" value="1"/>
</dbReference>
<dbReference type="Pfam" id="PF00126">
    <property type="entry name" value="HTH_1"/>
    <property type="match status" value="1"/>
</dbReference>
<dbReference type="PANTHER" id="PTHR30126">
    <property type="entry name" value="HTH-TYPE TRANSCRIPTIONAL REGULATOR"/>
    <property type="match status" value="1"/>
</dbReference>
<dbReference type="Proteomes" id="UP000581688">
    <property type="component" value="Unassembled WGS sequence"/>
</dbReference>
<dbReference type="FunFam" id="1.10.10.10:FF:000001">
    <property type="entry name" value="LysR family transcriptional regulator"/>
    <property type="match status" value="1"/>
</dbReference>
<dbReference type="AlphaFoldDB" id="A0A841Q5D3"/>
<name>A0A841Q5D3_9BACI</name>
<evidence type="ECO:0000256" key="3">
    <source>
        <dbReference type="ARBA" id="ARBA00023125"/>
    </source>
</evidence>
<dbReference type="PANTHER" id="PTHR30126:SF39">
    <property type="entry name" value="HTH-TYPE TRANSCRIPTIONAL REGULATOR CYSL"/>
    <property type="match status" value="1"/>
</dbReference>
<gene>
    <name evidence="6" type="ORF">HNQ94_002128</name>
</gene>
<comment type="similarity">
    <text evidence="1">Belongs to the LysR transcriptional regulatory family.</text>
</comment>
<dbReference type="Gene3D" id="1.10.10.10">
    <property type="entry name" value="Winged helix-like DNA-binding domain superfamily/Winged helix DNA-binding domain"/>
    <property type="match status" value="1"/>
</dbReference>
<dbReference type="InterPro" id="IPR005119">
    <property type="entry name" value="LysR_subst-bd"/>
</dbReference>
<protein>
    <submittedName>
        <fullName evidence="6">DNA-binding transcriptional LysR family regulator</fullName>
    </submittedName>
</protein>